<name>A0AAV4PAK8_CAEEX</name>
<gene>
    <name evidence="1" type="ORF">CEXT_728231</name>
</gene>
<organism evidence="1 2">
    <name type="scientific">Caerostris extrusa</name>
    <name type="common">Bark spider</name>
    <name type="synonym">Caerostris bankana</name>
    <dbReference type="NCBI Taxonomy" id="172846"/>
    <lineage>
        <taxon>Eukaryota</taxon>
        <taxon>Metazoa</taxon>
        <taxon>Ecdysozoa</taxon>
        <taxon>Arthropoda</taxon>
        <taxon>Chelicerata</taxon>
        <taxon>Arachnida</taxon>
        <taxon>Araneae</taxon>
        <taxon>Araneomorphae</taxon>
        <taxon>Entelegynae</taxon>
        <taxon>Araneoidea</taxon>
        <taxon>Araneidae</taxon>
        <taxon>Caerostris</taxon>
    </lineage>
</organism>
<keyword evidence="2" id="KW-1185">Reference proteome</keyword>
<sequence>MYPKRACSSLSLTSLIKSSQTALFFINLTLKHCRRYDAVAFPVVTHPKDSSRSDFSEVHPQPLPSLPFPSIPSFSNGYFRSHKQELLGSPVKNRKLNDSRETF</sequence>
<evidence type="ECO:0000313" key="2">
    <source>
        <dbReference type="Proteomes" id="UP001054945"/>
    </source>
</evidence>
<protein>
    <submittedName>
        <fullName evidence="1">Uncharacterized protein</fullName>
    </submittedName>
</protein>
<proteinExistence type="predicted"/>
<dbReference type="AlphaFoldDB" id="A0AAV4PAK8"/>
<dbReference type="EMBL" id="BPLR01004151">
    <property type="protein sequence ID" value="GIX92726.1"/>
    <property type="molecule type" value="Genomic_DNA"/>
</dbReference>
<dbReference type="Proteomes" id="UP001054945">
    <property type="component" value="Unassembled WGS sequence"/>
</dbReference>
<accession>A0AAV4PAK8</accession>
<reference evidence="1 2" key="1">
    <citation type="submission" date="2021-06" db="EMBL/GenBank/DDBJ databases">
        <title>Caerostris extrusa draft genome.</title>
        <authorList>
            <person name="Kono N."/>
            <person name="Arakawa K."/>
        </authorList>
    </citation>
    <scope>NUCLEOTIDE SEQUENCE [LARGE SCALE GENOMIC DNA]</scope>
</reference>
<comment type="caution">
    <text evidence="1">The sequence shown here is derived from an EMBL/GenBank/DDBJ whole genome shotgun (WGS) entry which is preliminary data.</text>
</comment>
<evidence type="ECO:0000313" key="1">
    <source>
        <dbReference type="EMBL" id="GIX92726.1"/>
    </source>
</evidence>